<dbReference type="Gene3D" id="3.90.110.10">
    <property type="entry name" value="Lactate dehydrogenase/glycoside hydrolase, family 4, C-terminal"/>
    <property type="match status" value="1"/>
</dbReference>
<dbReference type="STRING" id="78245.Xaut_0258"/>
<dbReference type="KEGG" id="xau:Xaut_0258"/>
<dbReference type="HAMAP" id="MF_01517">
    <property type="entry name" value="Malate_dehydrog_2"/>
    <property type="match status" value="1"/>
</dbReference>
<dbReference type="HOGENOM" id="CLU_040727_2_0_5"/>
<dbReference type="EC" id="1.1.1.37" evidence="3 7"/>
<feature type="binding site" evidence="7 10">
    <location>
        <position position="106"/>
    </location>
    <ligand>
        <name>NAD(+)</name>
        <dbReference type="ChEBI" id="CHEBI:57540"/>
    </ligand>
</feature>
<dbReference type="NCBIfam" id="NF003916">
    <property type="entry name" value="PRK05442.1"/>
    <property type="match status" value="1"/>
</dbReference>
<feature type="binding site" evidence="7 9">
    <location>
        <position position="163"/>
    </location>
    <ligand>
        <name>substrate</name>
    </ligand>
</feature>
<dbReference type="InterPro" id="IPR001236">
    <property type="entry name" value="Lactate/malate_DH_N"/>
</dbReference>
<dbReference type="InterPro" id="IPR022383">
    <property type="entry name" value="Lactate/malate_DH_C"/>
</dbReference>
<dbReference type="InterPro" id="IPR015955">
    <property type="entry name" value="Lactate_DH/Glyco_Ohase_4_C"/>
</dbReference>
<keyword evidence="5 7" id="KW-0560">Oxidoreductase</keyword>
<feature type="domain" description="Lactate/malate dehydrogenase C-terminal" evidence="12">
    <location>
        <begin position="158"/>
        <end position="323"/>
    </location>
</feature>
<feature type="binding site" evidence="7 9">
    <location>
        <position position="132"/>
    </location>
    <ligand>
        <name>substrate</name>
    </ligand>
</feature>
<dbReference type="NCBIfam" id="TIGR01759">
    <property type="entry name" value="MalateDH-SF1"/>
    <property type="match status" value="1"/>
</dbReference>
<proteinExistence type="inferred from homology"/>
<sequence length="327" mass="35335">MTGHVKQIAVTGAAGQICYSLLFRIARGELYGPRQPISLRLLDLPQVQPALRGVVMELEDGAFPLLADVAVTDDARLAFRDIDAAILVGSRPRSKGMERRDLLATNAEIFRLQGRALNDVAKLDAKVLVVGNPANTNAMILSEHAPEFPSENITSMIRLDHNRALAQLARKALVGLEEIKGLVVWGNHSPTMFVDWSHATVAGRPLADIVADHDWYHKTLIPQVARRGTAVIEARGASSAASAANAAIDHMRDWINGSGGDWVSMGLCSDGSYGIPEGLFCGSPAICAEGQYARVADLKIRGYARVMLDRTVAELIEEREAVRALVS</sequence>
<evidence type="ECO:0000256" key="3">
    <source>
        <dbReference type="ARBA" id="ARBA00012995"/>
    </source>
</evidence>
<dbReference type="Proteomes" id="UP000002417">
    <property type="component" value="Chromosome"/>
</dbReference>
<dbReference type="FunFam" id="3.40.50.720:FF:000010">
    <property type="entry name" value="Malate dehydrogenase"/>
    <property type="match status" value="1"/>
</dbReference>
<evidence type="ECO:0000313" key="13">
    <source>
        <dbReference type="EMBL" id="ABS65516.1"/>
    </source>
</evidence>
<dbReference type="InterPro" id="IPR010945">
    <property type="entry name" value="Malate_DH_type2"/>
</dbReference>
<keyword evidence="15" id="KW-1185">Reference proteome</keyword>
<dbReference type="PIRSF" id="PIRSF000102">
    <property type="entry name" value="Lac_mal_DH"/>
    <property type="match status" value="1"/>
</dbReference>
<feature type="binding site" evidence="7 9">
    <location>
        <position position="93"/>
    </location>
    <ligand>
        <name>substrate</name>
    </ligand>
</feature>
<feature type="binding site" evidence="7 9">
    <location>
        <position position="99"/>
    </location>
    <ligand>
        <name>substrate</name>
    </ligand>
</feature>
<comment type="similarity">
    <text evidence="2 7">Belongs to the LDH/MDH superfamily. MDH type 2 family.</text>
</comment>
<feature type="binding site" evidence="7 10">
    <location>
        <begin position="130"/>
        <end position="132"/>
    </location>
    <ligand>
        <name>NAD(+)</name>
        <dbReference type="ChEBI" id="CHEBI:57540"/>
    </ligand>
</feature>
<evidence type="ECO:0000313" key="15">
    <source>
        <dbReference type="Proteomes" id="UP000002417"/>
    </source>
</evidence>
<accession>A7IBX3</accession>
<gene>
    <name evidence="7" type="primary">mdh</name>
    <name evidence="13" type="ordered locus">Xaut_0258</name>
    <name evidence="14" type="ordered locus">Xaut_2669</name>
</gene>
<dbReference type="KEGG" id="xau:Xaut_2669"/>
<dbReference type="GO" id="GO:0030060">
    <property type="term" value="F:L-malate dehydrogenase (NAD+) activity"/>
    <property type="evidence" value="ECO:0007669"/>
    <property type="project" value="UniProtKB-UniRule"/>
</dbReference>
<name>A7IBX3_XANP2</name>
<comment type="catalytic activity">
    <reaction evidence="7">
        <text>(S)-malate + NAD(+) = oxaloacetate + NADH + H(+)</text>
        <dbReference type="Rhea" id="RHEA:21432"/>
        <dbReference type="ChEBI" id="CHEBI:15378"/>
        <dbReference type="ChEBI" id="CHEBI:15589"/>
        <dbReference type="ChEBI" id="CHEBI:16452"/>
        <dbReference type="ChEBI" id="CHEBI:57540"/>
        <dbReference type="ChEBI" id="CHEBI:57945"/>
        <dbReference type="EC" id="1.1.1.37"/>
    </reaction>
</comment>
<evidence type="ECO:0000256" key="2">
    <source>
        <dbReference type="ARBA" id="ARBA00009613"/>
    </source>
</evidence>
<feature type="domain" description="Lactate/malate dehydrogenase N-terminal" evidence="11">
    <location>
        <begin position="7"/>
        <end position="152"/>
    </location>
</feature>
<dbReference type="Gene3D" id="3.40.50.720">
    <property type="entry name" value="NAD(P)-binding Rossmann-like Domain"/>
    <property type="match status" value="1"/>
</dbReference>
<comment type="function">
    <text evidence="1 7">Catalyzes the reversible oxidation of malate to oxaloacetate.</text>
</comment>
<feature type="binding site" evidence="10">
    <location>
        <position position="43"/>
    </location>
    <ligand>
        <name>NAD(+)</name>
        <dbReference type="ChEBI" id="CHEBI:57540"/>
    </ligand>
</feature>
<evidence type="ECO:0000313" key="14">
    <source>
        <dbReference type="EMBL" id="ABS67910.1"/>
    </source>
</evidence>
<feature type="active site" description="Proton acceptor" evidence="7 8">
    <location>
        <position position="188"/>
    </location>
</feature>
<dbReference type="FunFam" id="3.90.110.10:FF:000002">
    <property type="entry name" value="Malate dehydrogenase"/>
    <property type="match status" value="1"/>
</dbReference>
<evidence type="ECO:0000256" key="6">
    <source>
        <dbReference type="ARBA" id="ARBA00023027"/>
    </source>
</evidence>
<evidence type="ECO:0000256" key="5">
    <source>
        <dbReference type="ARBA" id="ARBA00023002"/>
    </source>
</evidence>
<keyword evidence="4 7" id="KW-0816">Tricarboxylic acid cycle</keyword>
<dbReference type="AlphaFoldDB" id="A7IBX3"/>
<dbReference type="eggNOG" id="COG0039">
    <property type="taxonomic scope" value="Bacteria"/>
</dbReference>
<dbReference type="CDD" id="cd01338">
    <property type="entry name" value="MDH_chloroplast-like"/>
    <property type="match status" value="1"/>
</dbReference>
<dbReference type="SUPFAM" id="SSF51735">
    <property type="entry name" value="NAD(P)-binding Rossmann-fold domains"/>
    <property type="match status" value="1"/>
</dbReference>
<dbReference type="Pfam" id="PF00056">
    <property type="entry name" value="Ldh_1_N"/>
    <property type="match status" value="1"/>
</dbReference>
<evidence type="ECO:0000256" key="4">
    <source>
        <dbReference type="ARBA" id="ARBA00022532"/>
    </source>
</evidence>
<evidence type="ECO:0000256" key="10">
    <source>
        <dbReference type="PIRSR" id="PIRSR000102-3"/>
    </source>
</evidence>
<evidence type="ECO:0000256" key="1">
    <source>
        <dbReference type="ARBA" id="ARBA00003966"/>
    </source>
</evidence>
<dbReference type="GO" id="GO:0006099">
    <property type="term" value="P:tricarboxylic acid cycle"/>
    <property type="evidence" value="ECO:0007669"/>
    <property type="project" value="UniProtKB-UniRule"/>
</dbReference>
<evidence type="ECO:0000259" key="11">
    <source>
        <dbReference type="Pfam" id="PF00056"/>
    </source>
</evidence>
<dbReference type="GO" id="GO:0006108">
    <property type="term" value="P:malate metabolic process"/>
    <property type="evidence" value="ECO:0007669"/>
    <property type="project" value="InterPro"/>
</dbReference>
<protein>
    <recommendedName>
        <fullName evidence="3 7">Malate dehydrogenase</fullName>
        <ecNumber evidence="3 7">1.1.1.37</ecNumber>
    </recommendedName>
</protein>
<organism evidence="13 15">
    <name type="scientific">Xanthobacter autotrophicus (strain ATCC BAA-1158 / Py2)</name>
    <dbReference type="NCBI Taxonomy" id="78245"/>
    <lineage>
        <taxon>Bacteria</taxon>
        <taxon>Pseudomonadati</taxon>
        <taxon>Pseudomonadota</taxon>
        <taxon>Alphaproteobacteria</taxon>
        <taxon>Hyphomicrobiales</taxon>
        <taxon>Xanthobacteraceae</taxon>
        <taxon>Xanthobacter</taxon>
    </lineage>
</organism>
<reference evidence="13 15" key="1">
    <citation type="submission" date="2007-07" db="EMBL/GenBank/DDBJ databases">
        <title>Complete sequence of chromosome of Xanthobacter autotrophicus Py2.</title>
        <authorList>
            <consortium name="US DOE Joint Genome Institute"/>
            <person name="Copeland A."/>
            <person name="Lucas S."/>
            <person name="Lapidus A."/>
            <person name="Barry K."/>
            <person name="Glavina del Rio T."/>
            <person name="Hammon N."/>
            <person name="Israni S."/>
            <person name="Dalin E."/>
            <person name="Tice H."/>
            <person name="Pitluck S."/>
            <person name="Sims D."/>
            <person name="Brettin T."/>
            <person name="Bruce D."/>
            <person name="Detter J.C."/>
            <person name="Han C."/>
            <person name="Tapia R."/>
            <person name="Brainard J."/>
            <person name="Schmutz J."/>
            <person name="Larimer F."/>
            <person name="Land M."/>
            <person name="Hauser L."/>
            <person name="Kyrpides N."/>
            <person name="Kim E."/>
            <person name="Ensigns S.A."/>
            <person name="Richardson P."/>
        </authorList>
    </citation>
    <scope>NUCLEOTIDE SEQUENCE [LARGE SCALE GENOMIC DNA]</scope>
    <source>
        <strain evidence="15">ATCC BAA-1158 / Py2</strain>
        <strain evidence="13">Py2</strain>
    </source>
</reference>
<evidence type="ECO:0000256" key="9">
    <source>
        <dbReference type="PIRSR" id="PIRSR000102-2"/>
    </source>
</evidence>
<dbReference type="OrthoDB" id="9802969at2"/>
<dbReference type="Pfam" id="PF02866">
    <property type="entry name" value="Ldh_1_C"/>
    <property type="match status" value="1"/>
</dbReference>
<evidence type="ECO:0000256" key="8">
    <source>
        <dbReference type="PIRSR" id="PIRSR000102-1"/>
    </source>
</evidence>
<evidence type="ECO:0000259" key="12">
    <source>
        <dbReference type="Pfam" id="PF02866"/>
    </source>
</evidence>
<dbReference type="PANTHER" id="PTHR23382">
    <property type="entry name" value="MALATE DEHYDROGENASE"/>
    <property type="match status" value="1"/>
</dbReference>
<dbReference type="InterPro" id="IPR036291">
    <property type="entry name" value="NAD(P)-bd_dom_sf"/>
</dbReference>
<feature type="binding site" evidence="7">
    <location>
        <position position="113"/>
    </location>
    <ligand>
        <name>NAD(+)</name>
        <dbReference type="ChEBI" id="CHEBI:57540"/>
    </ligand>
</feature>
<dbReference type="InterPro" id="IPR001557">
    <property type="entry name" value="L-lactate/malate_DH"/>
</dbReference>
<dbReference type="EMBL" id="CP000781">
    <property type="protein sequence ID" value="ABS65516.1"/>
    <property type="molecule type" value="Genomic_DNA"/>
</dbReference>
<keyword evidence="6 7" id="KW-0520">NAD</keyword>
<dbReference type="EMBL" id="CP000781">
    <property type="protein sequence ID" value="ABS67910.1"/>
    <property type="molecule type" value="Genomic_DNA"/>
</dbReference>
<dbReference type="SUPFAM" id="SSF56327">
    <property type="entry name" value="LDH C-terminal domain-like"/>
    <property type="match status" value="1"/>
</dbReference>
<feature type="binding site" evidence="7">
    <location>
        <begin position="12"/>
        <end position="18"/>
    </location>
    <ligand>
        <name>NAD(+)</name>
        <dbReference type="ChEBI" id="CHEBI:57540"/>
    </ligand>
</feature>
<evidence type="ECO:0000256" key="7">
    <source>
        <dbReference type="HAMAP-Rule" id="MF_01517"/>
    </source>
</evidence>